<comment type="caution">
    <text evidence="1">The sequence shown here is derived from an EMBL/GenBank/DDBJ whole genome shotgun (WGS) entry which is preliminary data.</text>
</comment>
<feature type="non-terminal residue" evidence="1">
    <location>
        <position position="229"/>
    </location>
</feature>
<dbReference type="AlphaFoldDB" id="A0A9N9BJZ1"/>
<sequence length="229" mass="26683">PASDQVMLKQLYKSRYLSTTSENYKKIAEQFWSAFQDALDVNIRGIDEKRRILSIITDKIPYEIIKKKLPISHAISHHVHLEFDISQGSDIELVIEGIRGTLVAHLELERTKGKTSEWSCDGNYAGYIRAHAIPNIGEWNNFSSVKLEKLKKKEIQKLHPQTYKIYNILSNESMHEEFLLTLGWVLKENQKFRKKEAGKRISKHVIAYLERYFLVGNADKSNRYSIEEM</sequence>
<accession>A0A9N9BJZ1</accession>
<evidence type="ECO:0000313" key="2">
    <source>
        <dbReference type="Proteomes" id="UP000789759"/>
    </source>
</evidence>
<proteinExistence type="predicted"/>
<dbReference type="OrthoDB" id="2446068at2759"/>
<dbReference type="EMBL" id="CAJVQA010003108">
    <property type="protein sequence ID" value="CAG8566570.1"/>
    <property type="molecule type" value="Genomic_DNA"/>
</dbReference>
<keyword evidence="2" id="KW-1185">Reference proteome</keyword>
<name>A0A9N9BJZ1_9GLOM</name>
<protein>
    <submittedName>
        <fullName evidence="1">15562_t:CDS:1</fullName>
    </submittedName>
</protein>
<gene>
    <name evidence="1" type="ORF">CPELLU_LOCUS5456</name>
</gene>
<evidence type="ECO:0000313" key="1">
    <source>
        <dbReference type="EMBL" id="CAG8566570.1"/>
    </source>
</evidence>
<dbReference type="Proteomes" id="UP000789759">
    <property type="component" value="Unassembled WGS sequence"/>
</dbReference>
<reference evidence="1" key="1">
    <citation type="submission" date="2021-06" db="EMBL/GenBank/DDBJ databases">
        <authorList>
            <person name="Kallberg Y."/>
            <person name="Tangrot J."/>
            <person name="Rosling A."/>
        </authorList>
    </citation>
    <scope>NUCLEOTIDE SEQUENCE</scope>
    <source>
        <strain evidence="1">FL966</strain>
    </source>
</reference>
<organism evidence="1 2">
    <name type="scientific">Cetraspora pellucida</name>
    <dbReference type="NCBI Taxonomy" id="1433469"/>
    <lineage>
        <taxon>Eukaryota</taxon>
        <taxon>Fungi</taxon>
        <taxon>Fungi incertae sedis</taxon>
        <taxon>Mucoromycota</taxon>
        <taxon>Glomeromycotina</taxon>
        <taxon>Glomeromycetes</taxon>
        <taxon>Diversisporales</taxon>
        <taxon>Gigasporaceae</taxon>
        <taxon>Cetraspora</taxon>
    </lineage>
</organism>